<sequence length="62" mass="6797">MMRSCADTVDGDADELCVVVVLKFPAQLQSLSLELKVSCCSRISNYVHFSFFCIFAGLGAYP</sequence>
<accession>A0A0A9GYU3</accession>
<name>A0A0A9GYU3_ARUDO</name>
<evidence type="ECO:0000313" key="1">
    <source>
        <dbReference type="EMBL" id="JAE28714.1"/>
    </source>
</evidence>
<proteinExistence type="predicted"/>
<reference evidence="1" key="1">
    <citation type="submission" date="2014-09" db="EMBL/GenBank/DDBJ databases">
        <authorList>
            <person name="Magalhaes I.L.F."/>
            <person name="Oliveira U."/>
            <person name="Santos F.R."/>
            <person name="Vidigal T.H.D.A."/>
            <person name="Brescovit A.D."/>
            <person name="Santos A.J."/>
        </authorList>
    </citation>
    <scope>NUCLEOTIDE SEQUENCE</scope>
    <source>
        <tissue evidence="1">Shoot tissue taken approximately 20 cm above the soil surface</tissue>
    </source>
</reference>
<reference evidence="1" key="2">
    <citation type="journal article" date="2015" name="Data Brief">
        <title>Shoot transcriptome of the giant reed, Arundo donax.</title>
        <authorList>
            <person name="Barrero R.A."/>
            <person name="Guerrero F.D."/>
            <person name="Moolhuijzen P."/>
            <person name="Goolsby J.A."/>
            <person name="Tidwell J."/>
            <person name="Bellgard S.E."/>
            <person name="Bellgard M.I."/>
        </authorList>
    </citation>
    <scope>NUCLEOTIDE SEQUENCE</scope>
    <source>
        <tissue evidence="1">Shoot tissue taken approximately 20 cm above the soil surface</tissue>
    </source>
</reference>
<dbReference type="EMBL" id="GBRH01169182">
    <property type="protein sequence ID" value="JAE28714.1"/>
    <property type="molecule type" value="Transcribed_RNA"/>
</dbReference>
<organism evidence="1">
    <name type="scientific">Arundo donax</name>
    <name type="common">Giant reed</name>
    <name type="synonym">Donax arundinaceus</name>
    <dbReference type="NCBI Taxonomy" id="35708"/>
    <lineage>
        <taxon>Eukaryota</taxon>
        <taxon>Viridiplantae</taxon>
        <taxon>Streptophyta</taxon>
        <taxon>Embryophyta</taxon>
        <taxon>Tracheophyta</taxon>
        <taxon>Spermatophyta</taxon>
        <taxon>Magnoliopsida</taxon>
        <taxon>Liliopsida</taxon>
        <taxon>Poales</taxon>
        <taxon>Poaceae</taxon>
        <taxon>PACMAD clade</taxon>
        <taxon>Arundinoideae</taxon>
        <taxon>Arundineae</taxon>
        <taxon>Arundo</taxon>
    </lineage>
</organism>
<dbReference type="AlphaFoldDB" id="A0A0A9GYU3"/>
<protein>
    <submittedName>
        <fullName evidence="1">Uncharacterized protein</fullName>
    </submittedName>
</protein>